<organism evidence="2 3">
    <name type="scientific">Brachybacterium hainanense</name>
    <dbReference type="NCBI Taxonomy" id="1541174"/>
    <lineage>
        <taxon>Bacteria</taxon>
        <taxon>Bacillati</taxon>
        <taxon>Actinomycetota</taxon>
        <taxon>Actinomycetes</taxon>
        <taxon>Micrococcales</taxon>
        <taxon>Dermabacteraceae</taxon>
        <taxon>Brachybacterium</taxon>
    </lineage>
</organism>
<dbReference type="SUPFAM" id="SSF53795">
    <property type="entry name" value="PEP carboxykinase-like"/>
    <property type="match status" value="1"/>
</dbReference>
<name>A0ABV6RDU4_9MICO</name>
<dbReference type="InterPro" id="IPR027417">
    <property type="entry name" value="P-loop_NTPase"/>
</dbReference>
<reference evidence="2 3" key="1">
    <citation type="submission" date="2024-09" db="EMBL/GenBank/DDBJ databases">
        <authorList>
            <person name="Sun Q."/>
            <person name="Mori K."/>
        </authorList>
    </citation>
    <scope>NUCLEOTIDE SEQUENCE [LARGE SCALE GENOMIC DNA]</scope>
    <source>
        <strain evidence="2 3">CICC 10874</strain>
    </source>
</reference>
<feature type="compositionally biased region" description="Low complexity" evidence="1">
    <location>
        <begin position="8"/>
        <end position="22"/>
    </location>
</feature>
<evidence type="ECO:0000313" key="2">
    <source>
        <dbReference type="EMBL" id="MFC0674724.1"/>
    </source>
</evidence>
<gene>
    <name evidence="2" type="ORF">ACFFF6_12220</name>
</gene>
<dbReference type="Proteomes" id="UP001589793">
    <property type="component" value="Unassembled WGS sequence"/>
</dbReference>
<evidence type="ECO:0000256" key="1">
    <source>
        <dbReference type="SAM" id="MobiDB-lite"/>
    </source>
</evidence>
<protein>
    <recommendedName>
        <fullName evidence="4">Serine kinase</fullName>
    </recommendedName>
</protein>
<dbReference type="RefSeq" id="WP_376981081.1">
    <property type="nucleotide sequence ID" value="NZ_JBHLSV010000014.1"/>
</dbReference>
<sequence length="418" mass="42952">MTEPTALPSDQGSAPPSSGPAAVPDPPVARTVRLRVAGVDLDLDFGPGHEDLAREVDGLWSGHLGRPETRDPQPAEDGTLRRTYVVPPREEELGLAVAELVAPVAGEASRGLLTRPDAMILAPGPQAAYAVSGDLTRAVIGRLLGEAILLHAGVVEHPRLGVLALVGASGAGKSTATLELGRGGVYLSDELAILDPVSHAVTAFPKPVSRVLGEDGGKQDIALAALGLRAGTGSAAPGTVVLLDRVRDGEASLSRVPLAEALLAIIEQSSSLWRVPGGLASLARLLLGAGGALRVRYREAAELPALLAHPPAAAREDVEEIPARSITTAAPPAGTADLTPYVQALAVEDGVVVLREGRAAHLTGLGSLLWEELQADGPLGPAELERRIVEGAGEHPDSARLIAEALDALVEAGWAHRG</sequence>
<evidence type="ECO:0000313" key="3">
    <source>
        <dbReference type="Proteomes" id="UP001589793"/>
    </source>
</evidence>
<dbReference type="EMBL" id="JBHLSV010000014">
    <property type="protein sequence ID" value="MFC0674724.1"/>
    <property type="molecule type" value="Genomic_DNA"/>
</dbReference>
<feature type="region of interest" description="Disordered" evidence="1">
    <location>
        <begin position="1"/>
        <end position="27"/>
    </location>
</feature>
<dbReference type="Gene3D" id="3.40.50.300">
    <property type="entry name" value="P-loop containing nucleotide triphosphate hydrolases"/>
    <property type="match status" value="1"/>
</dbReference>
<keyword evidence="3" id="KW-1185">Reference proteome</keyword>
<accession>A0ABV6RDU4</accession>
<proteinExistence type="predicted"/>
<evidence type="ECO:0008006" key="4">
    <source>
        <dbReference type="Google" id="ProtNLM"/>
    </source>
</evidence>
<comment type="caution">
    <text evidence="2">The sequence shown here is derived from an EMBL/GenBank/DDBJ whole genome shotgun (WGS) entry which is preliminary data.</text>
</comment>